<dbReference type="PANTHER" id="PTHR46401:SF2">
    <property type="entry name" value="GLYCOSYLTRANSFERASE WBBK-RELATED"/>
    <property type="match status" value="1"/>
</dbReference>
<dbReference type="SUPFAM" id="SSF53756">
    <property type="entry name" value="UDP-Glycosyltransferase/glycogen phosphorylase"/>
    <property type="match status" value="1"/>
</dbReference>
<dbReference type="Proteomes" id="UP001259347">
    <property type="component" value="Unassembled WGS sequence"/>
</dbReference>
<keyword evidence="4" id="KW-1185">Reference proteome</keyword>
<evidence type="ECO:0000313" key="3">
    <source>
        <dbReference type="EMBL" id="MDR6867238.1"/>
    </source>
</evidence>
<name>A0ABU1SCB8_9MICO</name>
<organism evidence="3 4">
    <name type="scientific">Microbacterium resistens</name>
    <dbReference type="NCBI Taxonomy" id="156977"/>
    <lineage>
        <taxon>Bacteria</taxon>
        <taxon>Bacillati</taxon>
        <taxon>Actinomycetota</taxon>
        <taxon>Actinomycetes</taxon>
        <taxon>Micrococcales</taxon>
        <taxon>Microbacteriaceae</taxon>
        <taxon>Microbacterium</taxon>
    </lineage>
</organism>
<dbReference type="EMBL" id="JAVDUM010000007">
    <property type="protein sequence ID" value="MDR6867238.1"/>
    <property type="molecule type" value="Genomic_DNA"/>
</dbReference>
<comment type="caution">
    <text evidence="3">The sequence shown here is derived from an EMBL/GenBank/DDBJ whole genome shotgun (WGS) entry which is preliminary data.</text>
</comment>
<accession>A0ABU1SCB8</accession>
<proteinExistence type="predicted"/>
<evidence type="ECO:0000313" key="4">
    <source>
        <dbReference type="Proteomes" id="UP001259347"/>
    </source>
</evidence>
<reference evidence="3 4" key="1">
    <citation type="submission" date="2023-07" db="EMBL/GenBank/DDBJ databases">
        <title>Sorghum-associated microbial communities from plants grown in Nebraska, USA.</title>
        <authorList>
            <person name="Schachtman D."/>
        </authorList>
    </citation>
    <scope>NUCLEOTIDE SEQUENCE [LARGE SCALE GENOMIC DNA]</scope>
    <source>
        <strain evidence="3 4">2980</strain>
    </source>
</reference>
<keyword evidence="1" id="KW-0808">Transferase</keyword>
<evidence type="ECO:0000256" key="1">
    <source>
        <dbReference type="ARBA" id="ARBA00022679"/>
    </source>
</evidence>
<dbReference type="Pfam" id="PF00534">
    <property type="entry name" value="Glycos_transf_1"/>
    <property type="match status" value="1"/>
</dbReference>
<evidence type="ECO:0000259" key="2">
    <source>
        <dbReference type="Pfam" id="PF00534"/>
    </source>
</evidence>
<gene>
    <name evidence="3" type="ORF">J2Y69_001839</name>
</gene>
<dbReference type="Gene3D" id="3.40.50.2000">
    <property type="entry name" value="Glycogen Phosphorylase B"/>
    <property type="match status" value="2"/>
</dbReference>
<dbReference type="InterPro" id="IPR001296">
    <property type="entry name" value="Glyco_trans_1"/>
</dbReference>
<dbReference type="PANTHER" id="PTHR46401">
    <property type="entry name" value="GLYCOSYLTRANSFERASE WBBK-RELATED"/>
    <property type="match status" value="1"/>
</dbReference>
<sequence>MRIVVDVMGTPMASGGMNLYARELLTAWAEEVPEDTLILVGGEWVTALAAAHPGRIVARVVRGESILSRFWTQLVRSGLIARREHADALLSLSPIAAFTFDADREAAVVHDWRHLRRPEEFGRFQRLYRRLWIPSLRRVRTAIAISEKTDAETKEFAVGANSLVVRNGGDHPRHWPRVEPAPGGPARVLTYGHFVNKRPEAVIEAIALLRDGGTPARLTVLGAKGAYQEGLAELAAARGVSELVRFPGFVEDAEYQELLQRSDVVVLNSSDEGFGLPVVEARYFGIPVVAAADSGLSEIHGDSIVVSDPSAAPLAEAIGAAAAAGRARPATLRTWGDTAREIRASLQSKTSAVRSSRGTEER</sequence>
<dbReference type="RefSeq" id="WP_310019846.1">
    <property type="nucleotide sequence ID" value="NZ_JAVDUM010000007.1"/>
</dbReference>
<protein>
    <submittedName>
        <fullName evidence="3">Glycosyltransferase involved in cell wall biosynthesis</fullName>
    </submittedName>
</protein>
<feature type="domain" description="Glycosyl transferase family 1" evidence="2">
    <location>
        <begin position="176"/>
        <end position="318"/>
    </location>
</feature>